<dbReference type="PANTHER" id="PTHR43134:SF1">
    <property type="entry name" value="SIGNAL RECOGNITION PARTICLE RECEPTOR SUBUNIT ALPHA"/>
    <property type="match status" value="1"/>
</dbReference>
<keyword evidence="4" id="KW-0472">Membrane</keyword>
<evidence type="ECO:0000256" key="1">
    <source>
        <dbReference type="ARBA" id="ARBA00008531"/>
    </source>
</evidence>
<dbReference type="InterPro" id="IPR000897">
    <property type="entry name" value="SRP54_GTPase_dom"/>
</dbReference>
<evidence type="ECO:0000259" key="6">
    <source>
        <dbReference type="PROSITE" id="PS00300"/>
    </source>
</evidence>
<keyword evidence="2" id="KW-0547">Nucleotide-binding</keyword>
<comment type="similarity">
    <text evidence="1">Belongs to the GTP-binding SRP family.</text>
</comment>
<dbReference type="InterPro" id="IPR027417">
    <property type="entry name" value="P-loop_NTPase"/>
</dbReference>
<dbReference type="GO" id="GO:0005886">
    <property type="term" value="C:plasma membrane"/>
    <property type="evidence" value="ECO:0007669"/>
    <property type="project" value="TreeGrafter"/>
</dbReference>
<reference evidence="7" key="1">
    <citation type="submission" date="2018-05" db="EMBL/GenBank/DDBJ databases">
        <authorList>
            <person name="Lanie J.A."/>
            <person name="Ng W.-L."/>
            <person name="Kazmierczak K.M."/>
            <person name="Andrzejewski T.M."/>
            <person name="Davidsen T.M."/>
            <person name="Wayne K.J."/>
            <person name="Tettelin H."/>
            <person name="Glass J.I."/>
            <person name="Rusch D."/>
            <person name="Podicherti R."/>
            <person name="Tsui H.-C.T."/>
            <person name="Winkler M.E."/>
        </authorList>
    </citation>
    <scope>NUCLEOTIDE SEQUENCE</scope>
</reference>
<evidence type="ECO:0000313" key="7">
    <source>
        <dbReference type="EMBL" id="SVD72598.1"/>
    </source>
</evidence>
<dbReference type="GO" id="GO:0006614">
    <property type="term" value="P:SRP-dependent cotranslational protein targeting to membrane"/>
    <property type="evidence" value="ECO:0007669"/>
    <property type="project" value="InterPro"/>
</dbReference>
<keyword evidence="3" id="KW-0342">GTP-binding</keyword>
<sequence length="67" mass="7521">YIPLTGIILTKMDGTARGGIAIKIMKELNLPVYFMGMGEQVEDLIPFDRENYIKGLVFTEKENVNGN</sequence>
<proteinExistence type="inferred from homology"/>
<accession>A0A382XQM8</accession>
<dbReference type="AlphaFoldDB" id="A0A382XQM8"/>
<dbReference type="Gene3D" id="3.40.50.300">
    <property type="entry name" value="P-loop containing nucleotide triphosphate hydrolases"/>
    <property type="match status" value="1"/>
</dbReference>
<feature type="non-terminal residue" evidence="7">
    <location>
        <position position="1"/>
    </location>
</feature>
<dbReference type="GO" id="GO:0005047">
    <property type="term" value="F:signal recognition particle binding"/>
    <property type="evidence" value="ECO:0007669"/>
    <property type="project" value="TreeGrafter"/>
</dbReference>
<dbReference type="SUPFAM" id="SSF52540">
    <property type="entry name" value="P-loop containing nucleoside triphosphate hydrolases"/>
    <property type="match status" value="1"/>
</dbReference>
<gene>
    <name evidence="7" type="ORF">METZ01_LOCUS425452</name>
</gene>
<comment type="subcellular location">
    <subcellularLocation>
        <location evidence="5">Endomembrane system</location>
        <topology evidence="5">Peripheral membrane protein</topology>
        <orientation evidence="5">Cytoplasmic side</orientation>
    </subcellularLocation>
</comment>
<protein>
    <recommendedName>
        <fullName evidence="6">SRP54-type proteins GTP-binding domain-containing protein</fullName>
    </recommendedName>
</protein>
<evidence type="ECO:0000256" key="2">
    <source>
        <dbReference type="ARBA" id="ARBA00022741"/>
    </source>
</evidence>
<dbReference type="Pfam" id="PF00448">
    <property type="entry name" value="SRP54"/>
    <property type="match status" value="1"/>
</dbReference>
<feature type="domain" description="SRP54-type proteins GTP-binding" evidence="6">
    <location>
        <begin position="31"/>
        <end position="44"/>
    </location>
</feature>
<dbReference type="GO" id="GO:0003924">
    <property type="term" value="F:GTPase activity"/>
    <property type="evidence" value="ECO:0007669"/>
    <property type="project" value="TreeGrafter"/>
</dbReference>
<dbReference type="PANTHER" id="PTHR43134">
    <property type="entry name" value="SIGNAL RECOGNITION PARTICLE RECEPTOR SUBUNIT ALPHA"/>
    <property type="match status" value="1"/>
</dbReference>
<dbReference type="EMBL" id="UINC01169188">
    <property type="protein sequence ID" value="SVD72598.1"/>
    <property type="molecule type" value="Genomic_DNA"/>
</dbReference>
<evidence type="ECO:0000256" key="4">
    <source>
        <dbReference type="ARBA" id="ARBA00023136"/>
    </source>
</evidence>
<evidence type="ECO:0000256" key="5">
    <source>
        <dbReference type="ARBA" id="ARBA00029433"/>
    </source>
</evidence>
<dbReference type="GO" id="GO:0005525">
    <property type="term" value="F:GTP binding"/>
    <property type="evidence" value="ECO:0007669"/>
    <property type="project" value="UniProtKB-KW"/>
</dbReference>
<dbReference type="PROSITE" id="PS00300">
    <property type="entry name" value="SRP54"/>
    <property type="match status" value="1"/>
</dbReference>
<name>A0A382XQM8_9ZZZZ</name>
<dbReference type="GO" id="GO:0012505">
    <property type="term" value="C:endomembrane system"/>
    <property type="evidence" value="ECO:0007669"/>
    <property type="project" value="UniProtKB-SubCell"/>
</dbReference>
<evidence type="ECO:0000256" key="3">
    <source>
        <dbReference type="ARBA" id="ARBA00023134"/>
    </source>
</evidence>
<organism evidence="7">
    <name type="scientific">marine metagenome</name>
    <dbReference type="NCBI Taxonomy" id="408172"/>
    <lineage>
        <taxon>unclassified sequences</taxon>
        <taxon>metagenomes</taxon>
        <taxon>ecological metagenomes</taxon>
    </lineage>
</organism>